<evidence type="ECO:0000256" key="1">
    <source>
        <dbReference type="SAM" id="SignalP"/>
    </source>
</evidence>
<dbReference type="Proteomes" id="UP001424741">
    <property type="component" value="Unassembled WGS sequence"/>
</dbReference>
<feature type="chain" id="PRO_5045275257" evidence="1">
    <location>
        <begin position="27"/>
        <end position="51"/>
    </location>
</feature>
<accession>A0ABP9V0V2</accession>
<dbReference type="EMBL" id="BAABRL010000007">
    <property type="protein sequence ID" value="GAA5496321.1"/>
    <property type="molecule type" value="Genomic_DNA"/>
</dbReference>
<sequence length="51" mass="5366">MYICPPPKGAVRALLCTVVLSTCSYGAVMNLTPINDTTTNNLGGVDKLNKP</sequence>
<reference evidence="2 3" key="1">
    <citation type="submission" date="2024-02" db="EMBL/GenBank/DDBJ databases">
        <title>Rubritalea halochordaticola NBRC 107102.</title>
        <authorList>
            <person name="Ichikawa N."/>
            <person name="Katano-Makiyama Y."/>
            <person name="Hidaka K."/>
        </authorList>
    </citation>
    <scope>NUCLEOTIDE SEQUENCE [LARGE SCALE GENOMIC DNA]</scope>
    <source>
        <strain evidence="2 3">NBRC 107102</strain>
    </source>
</reference>
<protein>
    <submittedName>
        <fullName evidence="2">Uncharacterized protein</fullName>
    </submittedName>
</protein>
<comment type="caution">
    <text evidence="2">The sequence shown here is derived from an EMBL/GenBank/DDBJ whole genome shotgun (WGS) entry which is preliminary data.</text>
</comment>
<proteinExistence type="predicted"/>
<keyword evidence="3" id="KW-1185">Reference proteome</keyword>
<organism evidence="2 3">
    <name type="scientific">Rubritalea halochordaticola</name>
    <dbReference type="NCBI Taxonomy" id="714537"/>
    <lineage>
        <taxon>Bacteria</taxon>
        <taxon>Pseudomonadati</taxon>
        <taxon>Verrucomicrobiota</taxon>
        <taxon>Verrucomicrobiia</taxon>
        <taxon>Verrucomicrobiales</taxon>
        <taxon>Rubritaleaceae</taxon>
        <taxon>Rubritalea</taxon>
    </lineage>
</organism>
<feature type="signal peptide" evidence="1">
    <location>
        <begin position="1"/>
        <end position="26"/>
    </location>
</feature>
<keyword evidence="1" id="KW-0732">Signal</keyword>
<gene>
    <name evidence="2" type="ORF">Rhal01_02504</name>
</gene>
<name>A0ABP9V0V2_9BACT</name>
<evidence type="ECO:0000313" key="2">
    <source>
        <dbReference type="EMBL" id="GAA5496321.1"/>
    </source>
</evidence>
<evidence type="ECO:0000313" key="3">
    <source>
        <dbReference type="Proteomes" id="UP001424741"/>
    </source>
</evidence>